<dbReference type="EMBL" id="BAAAOS010000064">
    <property type="protein sequence ID" value="GAA1614512.1"/>
    <property type="molecule type" value="Genomic_DNA"/>
</dbReference>
<gene>
    <name evidence="2" type="ORF">GCM10009789_80800</name>
</gene>
<accession>A0ABP4QQP5</accession>
<reference evidence="3" key="1">
    <citation type="journal article" date="2019" name="Int. J. Syst. Evol. Microbiol.">
        <title>The Global Catalogue of Microorganisms (GCM) 10K type strain sequencing project: providing services to taxonomists for standard genome sequencing and annotation.</title>
        <authorList>
            <consortium name="The Broad Institute Genomics Platform"/>
            <consortium name="The Broad Institute Genome Sequencing Center for Infectious Disease"/>
            <person name="Wu L."/>
            <person name="Ma J."/>
        </authorList>
    </citation>
    <scope>NUCLEOTIDE SEQUENCE [LARGE SCALE GENOMIC DNA]</scope>
    <source>
        <strain evidence="3">JCM 14969</strain>
    </source>
</reference>
<keyword evidence="1" id="KW-0812">Transmembrane</keyword>
<evidence type="ECO:0000256" key="1">
    <source>
        <dbReference type="SAM" id="Phobius"/>
    </source>
</evidence>
<feature type="transmembrane region" description="Helical" evidence="1">
    <location>
        <begin position="16"/>
        <end position="35"/>
    </location>
</feature>
<comment type="caution">
    <text evidence="2">The sequence shown here is derived from an EMBL/GenBank/DDBJ whole genome shotgun (WGS) entry which is preliminary data.</text>
</comment>
<evidence type="ECO:0000313" key="3">
    <source>
        <dbReference type="Proteomes" id="UP001500393"/>
    </source>
</evidence>
<protein>
    <recommendedName>
        <fullName evidence="4">VanZ like family protein</fullName>
    </recommendedName>
</protein>
<keyword evidence="1" id="KW-0472">Membrane</keyword>
<evidence type="ECO:0008006" key="4">
    <source>
        <dbReference type="Google" id="ProtNLM"/>
    </source>
</evidence>
<organism evidence="2 3">
    <name type="scientific">Kribbella sancticallisti</name>
    <dbReference type="NCBI Taxonomy" id="460087"/>
    <lineage>
        <taxon>Bacteria</taxon>
        <taxon>Bacillati</taxon>
        <taxon>Actinomycetota</taxon>
        <taxon>Actinomycetes</taxon>
        <taxon>Propionibacteriales</taxon>
        <taxon>Kribbellaceae</taxon>
        <taxon>Kribbella</taxon>
    </lineage>
</organism>
<dbReference type="Proteomes" id="UP001500393">
    <property type="component" value="Unassembled WGS sequence"/>
</dbReference>
<name>A0ABP4QQP5_9ACTN</name>
<proteinExistence type="predicted"/>
<keyword evidence="3" id="KW-1185">Reference proteome</keyword>
<sequence>MSTLTDPAVRPSRQVWVWRAGFVLACLIHLYGLYAPRQAGSEVGFPYADKFGHFALFGVVAYLGLRVGVRARWLLPILAANAVVSELVQHYLLPLRSGDPLDSVADLCGLALGAWLGTRALRAKRLPGTT</sequence>
<keyword evidence="1" id="KW-1133">Transmembrane helix</keyword>
<evidence type="ECO:0000313" key="2">
    <source>
        <dbReference type="EMBL" id="GAA1614512.1"/>
    </source>
</evidence>